<name>F0WPH4_9STRA</name>
<protein>
    <submittedName>
        <fullName evidence="2">Uncharacterized protein AlNc14C186G8319</fullName>
    </submittedName>
</protein>
<accession>F0WPH4</accession>
<gene>
    <name evidence="2" type="primary">AlNc14C186G8319</name>
    <name evidence="2" type="ORF">ALNC14_093650</name>
</gene>
<dbReference type="HOGENOM" id="CLU_502907_0_0_1"/>
<reference evidence="2" key="2">
    <citation type="submission" date="2011-02" db="EMBL/GenBank/DDBJ databases">
        <authorList>
            <person name="MacLean D."/>
        </authorList>
    </citation>
    <scope>NUCLEOTIDE SEQUENCE</scope>
</reference>
<feature type="region of interest" description="Disordered" evidence="1">
    <location>
        <begin position="105"/>
        <end position="127"/>
    </location>
</feature>
<evidence type="ECO:0000313" key="2">
    <source>
        <dbReference type="EMBL" id="CCA23222.1"/>
    </source>
</evidence>
<dbReference type="EMBL" id="FR824231">
    <property type="protein sequence ID" value="CCA23222.1"/>
    <property type="molecule type" value="Genomic_DNA"/>
</dbReference>
<reference evidence="2" key="1">
    <citation type="journal article" date="2011" name="PLoS Biol.">
        <title>Gene gain and loss during evolution of obligate parasitism in the white rust pathogen of Arabidopsis thaliana.</title>
        <authorList>
            <person name="Kemen E."/>
            <person name="Gardiner A."/>
            <person name="Schultz-Larsen T."/>
            <person name="Kemen A.C."/>
            <person name="Balmuth A.L."/>
            <person name="Robert-Seilaniantz A."/>
            <person name="Bailey K."/>
            <person name="Holub E."/>
            <person name="Studholme D.J."/>
            <person name="Maclean D."/>
            <person name="Jones J.D."/>
        </authorList>
    </citation>
    <scope>NUCLEOTIDE SEQUENCE</scope>
</reference>
<organism evidence="2">
    <name type="scientific">Albugo laibachii Nc14</name>
    <dbReference type="NCBI Taxonomy" id="890382"/>
    <lineage>
        <taxon>Eukaryota</taxon>
        <taxon>Sar</taxon>
        <taxon>Stramenopiles</taxon>
        <taxon>Oomycota</taxon>
        <taxon>Peronosporomycetes</taxon>
        <taxon>Albuginales</taxon>
        <taxon>Albuginaceae</taxon>
        <taxon>Albugo</taxon>
    </lineage>
</organism>
<evidence type="ECO:0000256" key="1">
    <source>
        <dbReference type="SAM" id="MobiDB-lite"/>
    </source>
</evidence>
<sequence>MVSLDSNKRSGGIRTLIPPKLKSYARRKSLTEVNVHDPYLSDKHSILSSTIEIDDDEHIAARQYKNNPSLATHRRRGKSIEHNIMAASVWCETLRRRATCIARTDNPLTGADQDSKQPATRSERSRSLPFSVYQRETYSGHYSRKTCVMTTFGTGTIQDHLSNENVYVIQLVPSGTAYLQPGHIIREIKAIIGERVRTRWGCALIEHYYVEGDMYGLAFDWRWDNEHVWKMKASRNKFEKIPITAIGQTVQLMQHTKNHLFNGVTSIRESSYANKMYSKAKAKKKKMKCDSTLAGDDSGAPNSVLGLKDCVAVTAFGLATVREVCDWNKIFVLEYSQNVTGYFQADTVELQRHEFLQSRNSIREQSDKGRIDNKHSIGLTNRNLLNVNTDHLESTSIVKAAMPKQENDLMSRQRRLSSFITRTKQSMILASASARASATGHMTNIAQNMSAVVVASHKSITAQQKFHTGERVLVSYFGSGCIQDYRQSDHIYTILLRRIQRIGFFHEASLKIFPYDKVPHVAINGTTVPVTTRDPDLASGKV</sequence>
<proteinExistence type="predicted"/>
<dbReference type="AlphaFoldDB" id="F0WPH4"/>